<gene>
    <name evidence="2" type="ORF">SCF082_LOCUS25551</name>
</gene>
<evidence type="ECO:0000313" key="2">
    <source>
        <dbReference type="EMBL" id="CAK9045182.1"/>
    </source>
</evidence>
<comment type="caution">
    <text evidence="2">The sequence shown here is derived from an EMBL/GenBank/DDBJ whole genome shotgun (WGS) entry which is preliminary data.</text>
</comment>
<keyword evidence="3" id="KW-1185">Reference proteome</keyword>
<organism evidence="2 3">
    <name type="scientific">Durusdinium trenchii</name>
    <dbReference type="NCBI Taxonomy" id="1381693"/>
    <lineage>
        <taxon>Eukaryota</taxon>
        <taxon>Sar</taxon>
        <taxon>Alveolata</taxon>
        <taxon>Dinophyceae</taxon>
        <taxon>Suessiales</taxon>
        <taxon>Symbiodiniaceae</taxon>
        <taxon>Durusdinium</taxon>
    </lineage>
</organism>
<evidence type="ECO:0000313" key="3">
    <source>
        <dbReference type="Proteomes" id="UP001642464"/>
    </source>
</evidence>
<proteinExistence type="predicted"/>
<feature type="domain" description="Nucleotide-diphospho-sugar transferase" evidence="1">
    <location>
        <begin position="559"/>
        <end position="779"/>
    </location>
</feature>
<dbReference type="Proteomes" id="UP001642464">
    <property type="component" value="Unassembled WGS sequence"/>
</dbReference>
<sequence>MTWRRCGWLWLLILATGITVIMLMGSVALAPAVPVEVVEAGGVAGPSASLTTSTRSTTEAPGPCGRLLLDHWDAGKPFKVVLLAVDNQGGRFGNELFSVAAGLVQAQRSQRPVLLHRPSIDKRRQILRLPCLRSSAGVARQAQEICHGCAEEKIWEDRSGTCNRGQGCLEKLRSKGHVQVLGGDPFHQDLAEWKEPPLVWRPLLREAFQVEMPQLKEPVPMPNSTDLVLYFRCYRKAQVFDLHGGTAFLSGVPFAFFEHAVLQHQQEYPAASVWVMADPSMRTHPTVKRLEKELKALVFTAMDQAKKDAWLADWVWLREAKHLAMSPSTFVWWAAFLGEAERIYVPILPGLIGLPWCKLLPEDPRFRFYDIWTNTSYNEASVAKSHCQKYTQCKEGCPVKEQRLRVAELYPELLELQHWQDQEYLASADKTESRIGFLALYLVSPDGMQSWKRLSCGLSFLVALGLLRATWIGPPDLAAVAEGTSAVGSAATSVPGPALPEVPARPSAQEVLRRRAGLYADKSRVPQFRDVVLLTVANAAYMDFLLNWECHARRLGLDWVTLALDQEAFEQLDKTQALLATGQTAAKPLEYLSKGFNLMSMNTLASVFDVMKEGFDVVFTDSDNVFLSDPFAAGVSLGELIRSKRYDYIYQLNWPGPRHYEPGAEVNEGNTGFYYASMRKPQIMTQLWEAVLKECRQRPNMDGQPNFWSALRRLRKVNVSPCFRMCRQESQCNSSAQAEILEYCEMDPYVHRTGWGKRDEHGPVSYHANFKVGRKPKIAALQGMKVWRSTDCATNGSWG</sequence>
<dbReference type="EMBL" id="CAXAMM010019224">
    <property type="protein sequence ID" value="CAK9045182.1"/>
    <property type="molecule type" value="Genomic_DNA"/>
</dbReference>
<protein>
    <submittedName>
        <fullName evidence="2">Beta-arabinofuranosyltransferase RAY1 (Protein REDUCED ARABINOSE YARIV 1)</fullName>
    </submittedName>
</protein>
<evidence type="ECO:0000259" key="1">
    <source>
        <dbReference type="Pfam" id="PF03407"/>
    </source>
</evidence>
<dbReference type="PANTHER" id="PTHR47032:SF1">
    <property type="entry name" value="UDP-D-XYLOSE:L-FUCOSE ALPHA-1,3-D-XYLOSYLTRANSFERASE-RELATED"/>
    <property type="match status" value="1"/>
</dbReference>
<accession>A0ABP0M362</accession>
<dbReference type="InterPro" id="IPR052636">
    <property type="entry name" value="UDP-D-xylose:L-fucose_XylT"/>
</dbReference>
<dbReference type="Pfam" id="PF03407">
    <property type="entry name" value="Nucleotid_trans"/>
    <property type="match status" value="1"/>
</dbReference>
<dbReference type="InterPro" id="IPR005069">
    <property type="entry name" value="Nucl-diP-sugar_transferase"/>
</dbReference>
<dbReference type="PANTHER" id="PTHR47032">
    <property type="entry name" value="UDP-D-XYLOSE:L-FUCOSE ALPHA-1,3-D-XYLOSYLTRANSFERASE-RELATED"/>
    <property type="match status" value="1"/>
</dbReference>
<reference evidence="2 3" key="1">
    <citation type="submission" date="2024-02" db="EMBL/GenBank/DDBJ databases">
        <authorList>
            <person name="Chen Y."/>
            <person name="Shah S."/>
            <person name="Dougan E. K."/>
            <person name="Thang M."/>
            <person name="Chan C."/>
        </authorList>
    </citation>
    <scope>NUCLEOTIDE SEQUENCE [LARGE SCALE GENOMIC DNA]</scope>
</reference>
<name>A0ABP0M362_9DINO</name>